<feature type="region of interest" description="Disordered" evidence="1">
    <location>
        <begin position="91"/>
        <end position="115"/>
    </location>
</feature>
<feature type="compositionally biased region" description="Polar residues" evidence="1">
    <location>
        <begin position="92"/>
        <end position="112"/>
    </location>
</feature>
<name>A0A139I7C1_9PEZI</name>
<feature type="region of interest" description="Disordered" evidence="1">
    <location>
        <begin position="1"/>
        <end position="61"/>
    </location>
</feature>
<sequence>MDYNDPSRRQYAQQGAYAPQQSQSSGQSASQYGTPGASVERFRQSTYMQHSPTTVPSTARASGDAQVYSFAQSSQYGSAASAAAQTMHYATDLQSPADSRSQDTQPYSQYGSNVMYGMSQPAQTATQSPYDPVSRYSQRPGTASETLASQFGVAQTAAQYYLAGQSLPSATAPELAAPHLPSQYPQSAYAGAGPSPTYASAAMLDPTQSAAYSYSTAATQYAPNSSTSVDQAFSNYQHNIRTIFSNVREGTLRDLGGHLLEVSHYLLGNAEALGLTRDDDNLHDERIRLWDEFNRAWLTTLQKQFDVTQEWIRSGGGRDSPSTMSQQVLEHLSRELVRLCDSVEKHGLVDYQMGVAEEEIMDCECPTVSHDRFALISNVSSSAAPLPWPLGPRERYCRG</sequence>
<evidence type="ECO:0000256" key="1">
    <source>
        <dbReference type="SAM" id="MobiDB-lite"/>
    </source>
</evidence>
<feature type="compositionally biased region" description="Low complexity" evidence="1">
    <location>
        <begin position="10"/>
        <end position="33"/>
    </location>
</feature>
<dbReference type="OrthoDB" id="5552418at2759"/>
<accession>A0A139I7C1</accession>
<dbReference type="Proteomes" id="UP000073492">
    <property type="component" value="Unassembled WGS sequence"/>
</dbReference>
<reference evidence="2 3" key="1">
    <citation type="submission" date="2015-07" db="EMBL/GenBank/DDBJ databases">
        <title>Comparative genomics of the Sigatoka disease complex on banana suggests a link between parallel evolutionary changes in Pseudocercospora fijiensis and Pseudocercospora eumusae and increased virulence on the banana host.</title>
        <authorList>
            <person name="Chang T.-C."/>
            <person name="Salvucci A."/>
            <person name="Crous P.W."/>
            <person name="Stergiopoulos I."/>
        </authorList>
    </citation>
    <scope>NUCLEOTIDE SEQUENCE [LARGE SCALE GENOMIC DNA]</scope>
    <source>
        <strain evidence="2 3">CBS 116634</strain>
    </source>
</reference>
<evidence type="ECO:0000313" key="2">
    <source>
        <dbReference type="EMBL" id="KXT10640.1"/>
    </source>
</evidence>
<feature type="compositionally biased region" description="Polar residues" evidence="1">
    <location>
        <begin position="44"/>
        <end position="60"/>
    </location>
</feature>
<feature type="region of interest" description="Disordered" evidence="1">
    <location>
        <begin position="121"/>
        <end position="140"/>
    </location>
</feature>
<gene>
    <name evidence="2" type="ORF">AC579_1251</name>
</gene>
<proteinExistence type="predicted"/>
<protein>
    <submittedName>
        <fullName evidence="2">Uncharacterized protein</fullName>
    </submittedName>
</protein>
<keyword evidence="3" id="KW-1185">Reference proteome</keyword>
<evidence type="ECO:0000313" key="3">
    <source>
        <dbReference type="Proteomes" id="UP000073492"/>
    </source>
</evidence>
<dbReference type="EMBL" id="LFZO01000247">
    <property type="protein sequence ID" value="KXT10640.1"/>
    <property type="molecule type" value="Genomic_DNA"/>
</dbReference>
<comment type="caution">
    <text evidence="2">The sequence shown here is derived from an EMBL/GenBank/DDBJ whole genome shotgun (WGS) entry which is preliminary data.</text>
</comment>
<dbReference type="AlphaFoldDB" id="A0A139I7C1"/>
<organism evidence="2 3">
    <name type="scientific">Pseudocercospora musae</name>
    <dbReference type="NCBI Taxonomy" id="113226"/>
    <lineage>
        <taxon>Eukaryota</taxon>
        <taxon>Fungi</taxon>
        <taxon>Dikarya</taxon>
        <taxon>Ascomycota</taxon>
        <taxon>Pezizomycotina</taxon>
        <taxon>Dothideomycetes</taxon>
        <taxon>Dothideomycetidae</taxon>
        <taxon>Mycosphaerellales</taxon>
        <taxon>Mycosphaerellaceae</taxon>
        <taxon>Pseudocercospora</taxon>
    </lineage>
</organism>